<proteinExistence type="predicted"/>
<dbReference type="Pfam" id="PF01419">
    <property type="entry name" value="Jacalin"/>
    <property type="match status" value="1"/>
</dbReference>
<dbReference type="InterPro" id="IPR038772">
    <property type="entry name" value="Sph/SMPD2-like"/>
</dbReference>
<dbReference type="GO" id="GO:0004767">
    <property type="term" value="F:sphingomyelin phosphodiesterase activity"/>
    <property type="evidence" value="ECO:0007669"/>
    <property type="project" value="InterPro"/>
</dbReference>
<dbReference type="InterPro" id="IPR036404">
    <property type="entry name" value="Jacalin-like_lectin_dom_sf"/>
</dbReference>
<dbReference type="SUPFAM" id="SSF51101">
    <property type="entry name" value="Mannose-binding lectins"/>
    <property type="match status" value="1"/>
</dbReference>
<name>A0A1M7Z043_9VIBR</name>
<gene>
    <name evidence="3" type="ORF">VQ7734_03952</name>
</gene>
<feature type="signal peptide" evidence="1">
    <location>
        <begin position="1"/>
        <end position="23"/>
    </location>
</feature>
<dbReference type="PANTHER" id="PTHR16320">
    <property type="entry name" value="SPHINGOMYELINASE FAMILY MEMBER"/>
    <property type="match status" value="1"/>
</dbReference>
<dbReference type="SMART" id="SM00458">
    <property type="entry name" value="RICIN"/>
    <property type="match status" value="1"/>
</dbReference>
<reference evidence="4" key="1">
    <citation type="submission" date="2016-12" db="EMBL/GenBank/DDBJ databases">
        <authorList>
            <person name="Rodrigo-Torres L."/>
            <person name="Arahal R.D."/>
            <person name="Lucena T."/>
        </authorList>
    </citation>
    <scope>NUCLEOTIDE SEQUENCE [LARGE SCALE GENOMIC DNA]</scope>
</reference>
<dbReference type="SUPFAM" id="SSF56219">
    <property type="entry name" value="DNase I-like"/>
    <property type="match status" value="1"/>
</dbReference>
<evidence type="ECO:0000256" key="1">
    <source>
        <dbReference type="SAM" id="SignalP"/>
    </source>
</evidence>
<evidence type="ECO:0000313" key="4">
    <source>
        <dbReference type="Proteomes" id="UP000184600"/>
    </source>
</evidence>
<evidence type="ECO:0000259" key="2">
    <source>
        <dbReference type="PROSITE" id="PS51752"/>
    </source>
</evidence>
<keyword evidence="4" id="KW-1185">Reference proteome</keyword>
<dbReference type="EMBL" id="FRFG01000057">
    <property type="protein sequence ID" value="SHO58182.1"/>
    <property type="molecule type" value="Genomic_DNA"/>
</dbReference>
<feature type="chain" id="PRO_5012545744" evidence="1">
    <location>
        <begin position="24"/>
        <end position="567"/>
    </location>
</feature>
<dbReference type="AlphaFoldDB" id="A0A1M7Z043"/>
<dbReference type="Gene3D" id="2.100.10.30">
    <property type="entry name" value="Jacalin-like lectin domain"/>
    <property type="match status" value="1"/>
</dbReference>
<dbReference type="InterPro" id="IPR000300">
    <property type="entry name" value="IPPc"/>
</dbReference>
<dbReference type="PROSITE" id="PS51752">
    <property type="entry name" value="JACALIN_LECTIN"/>
    <property type="match status" value="1"/>
</dbReference>
<dbReference type="SMART" id="SM00915">
    <property type="entry name" value="Jacalin"/>
    <property type="match status" value="1"/>
</dbReference>
<dbReference type="Gene3D" id="3.60.10.10">
    <property type="entry name" value="Endonuclease/exonuclease/phosphatase"/>
    <property type="match status" value="1"/>
</dbReference>
<dbReference type="GO" id="GO:0016791">
    <property type="term" value="F:phosphatase activity"/>
    <property type="evidence" value="ECO:0007669"/>
    <property type="project" value="InterPro"/>
</dbReference>
<dbReference type="Gene3D" id="2.80.10.50">
    <property type="match status" value="1"/>
</dbReference>
<dbReference type="Proteomes" id="UP000184600">
    <property type="component" value="Unassembled WGS sequence"/>
</dbReference>
<keyword evidence="1" id="KW-0732">Signal</keyword>
<organism evidence="3 4">
    <name type="scientific">Vibrio quintilis</name>
    <dbReference type="NCBI Taxonomy" id="1117707"/>
    <lineage>
        <taxon>Bacteria</taxon>
        <taxon>Pseudomonadati</taxon>
        <taxon>Pseudomonadota</taxon>
        <taxon>Gammaproteobacteria</taxon>
        <taxon>Vibrionales</taxon>
        <taxon>Vibrionaceae</taxon>
        <taxon>Vibrio</taxon>
    </lineage>
</organism>
<dbReference type="Pfam" id="PF22669">
    <property type="entry name" value="Exo_endo_phos2"/>
    <property type="match status" value="1"/>
</dbReference>
<keyword evidence="3" id="KW-0430">Lectin</keyword>
<protein>
    <submittedName>
        <fullName evidence="3">Ricin-type beta-trefoil lectin domain protein</fullName>
    </submittedName>
</protein>
<dbReference type="SUPFAM" id="SSF50370">
    <property type="entry name" value="Ricin B-like lectins"/>
    <property type="match status" value="1"/>
</dbReference>
<dbReference type="Pfam" id="PF00652">
    <property type="entry name" value="Ricin_B_lectin"/>
    <property type="match status" value="1"/>
</dbReference>
<dbReference type="PROSITE" id="PS50231">
    <property type="entry name" value="RICIN_B_LECTIN"/>
    <property type="match status" value="1"/>
</dbReference>
<feature type="domain" description="Jacalin-type lectin" evidence="2">
    <location>
        <begin position="293"/>
        <end position="432"/>
    </location>
</feature>
<dbReference type="InterPro" id="IPR001229">
    <property type="entry name" value="Jacalin-like_lectin_dom"/>
</dbReference>
<dbReference type="STRING" id="1117707.VQ7734_03952"/>
<dbReference type="PANTHER" id="PTHR16320:SF1">
    <property type="entry name" value="SPHINGOMYELINASE DDB_G0288017"/>
    <property type="match status" value="1"/>
</dbReference>
<evidence type="ECO:0000313" key="3">
    <source>
        <dbReference type="EMBL" id="SHO58182.1"/>
    </source>
</evidence>
<dbReference type="InterPro" id="IPR035992">
    <property type="entry name" value="Ricin_B-like_lectins"/>
</dbReference>
<dbReference type="InterPro" id="IPR000772">
    <property type="entry name" value="Ricin_B_lectin"/>
</dbReference>
<dbReference type="CDD" id="cd09615">
    <property type="entry name" value="Jacalin_EEP"/>
    <property type="match status" value="1"/>
</dbReference>
<dbReference type="PROSITE" id="PS51257">
    <property type="entry name" value="PROKAR_LIPOPROTEIN"/>
    <property type="match status" value="1"/>
</dbReference>
<accession>A0A1M7Z043</accession>
<dbReference type="InterPro" id="IPR036691">
    <property type="entry name" value="Endo/exonu/phosph_ase_sf"/>
</dbReference>
<dbReference type="GO" id="GO:0030246">
    <property type="term" value="F:carbohydrate binding"/>
    <property type="evidence" value="ECO:0007669"/>
    <property type="project" value="UniProtKB-KW"/>
</dbReference>
<dbReference type="GO" id="GO:0005737">
    <property type="term" value="C:cytoplasm"/>
    <property type="evidence" value="ECO:0007669"/>
    <property type="project" value="TreeGrafter"/>
</dbReference>
<sequence length="567" mass="63376">MNKRISCYLNCLPVLLFTSCIFAASGEFSTLTYNIAGLPEIVSSAESHRLQATEQISCYINEFDIVNVQEDFNYHAALYDTCNHHDYRSPTSGGAGIGSGLNTLSHFPYEDWSRIRWSSCHGVDCLTPKGFTLARVQLQEGVYVDVYNLHAQAQTEPADLKARRENMLQLSQYIEIHSAGNAVIITGDTNTRYTRSGDNIREFIHRGFKDAWLTLIRDNDAPVSGADALVCHPPFTGSQCEIVDKVLYRDNGYLNLSAYTYEIRQDAKTSTDLDLSDHPPVEARWTYQTNDNWQFSPRIGGPHGIEFNDYALLPDQPSLSQISIRSGKRLDQLQLTLSNGETITHGANGGTRQSLAFNPGEYLTSATFCAGKWQNHTRIFYTRLTTNQSRSLSGGTQTDTCQTFDAPENWHITGFYGRSADEIDKVGVIYSPLRTIKASGANYAQMLNQASQLCLSTGETNLTEVDQQPCENSQKQLWHYDPRTGLLRNRNHPEYCLSNGGSFTDHAKLLMTSCTGNVNQQFTISSDGSVSMRTMPDFVIRPTGSTPGESIFLSSSKSLNIQRWQWQ</sequence>
<dbReference type="GO" id="GO:0046856">
    <property type="term" value="P:phosphatidylinositol dephosphorylation"/>
    <property type="evidence" value="ECO:0007669"/>
    <property type="project" value="InterPro"/>
</dbReference>